<sequence length="317" mass="34298">MNPTMNAAVPAASAAQSPTIYEGSIEKLKKPKLQALCEALSILPKDIKGKTKDKLVGLVNTTLEAYPSYEDDAAFAALYKYRWDHSGKGKKTKKTISFIANLELHQQKITTDPVGSLHPLTGAQRDESTILGNEKKPEYKPPSASASSVLTTSSFPEEPIVPVVPAARKLDEPLVVNTDEEDSSDEGQDSKLEGLVPNFALPKLTQVPTSVLVTFRHHTNKEHPAQAAMVKAVNVTKSETPGDTVKHDTALTELVPLALNMNSPMKGTKSFYCAMLAKILVGTADRAGHLLRPAVSGNPDEPRMPIGSIRKIRNTMK</sequence>
<protein>
    <submittedName>
        <fullName evidence="2">Uncharacterized protein</fullName>
    </submittedName>
</protein>
<evidence type="ECO:0000313" key="2">
    <source>
        <dbReference type="EMBL" id="KAJ7646185.1"/>
    </source>
</evidence>
<dbReference type="EMBL" id="JARKIE010000386">
    <property type="protein sequence ID" value="KAJ7646185.1"/>
    <property type="molecule type" value="Genomic_DNA"/>
</dbReference>
<feature type="compositionally biased region" description="Basic and acidic residues" evidence="1">
    <location>
        <begin position="124"/>
        <end position="139"/>
    </location>
</feature>
<name>A0AAD7CDY5_MYCRO</name>
<feature type="region of interest" description="Disordered" evidence="1">
    <location>
        <begin position="113"/>
        <end position="151"/>
    </location>
</feature>
<evidence type="ECO:0000313" key="3">
    <source>
        <dbReference type="Proteomes" id="UP001221757"/>
    </source>
</evidence>
<keyword evidence="3" id="KW-1185">Reference proteome</keyword>
<dbReference type="Proteomes" id="UP001221757">
    <property type="component" value="Unassembled WGS sequence"/>
</dbReference>
<proteinExistence type="predicted"/>
<gene>
    <name evidence="2" type="ORF">B0H17DRAFT_1215755</name>
</gene>
<reference evidence="2" key="1">
    <citation type="submission" date="2023-03" db="EMBL/GenBank/DDBJ databases">
        <title>Massive genome expansion in bonnet fungi (Mycena s.s.) driven by repeated elements and novel gene families across ecological guilds.</title>
        <authorList>
            <consortium name="Lawrence Berkeley National Laboratory"/>
            <person name="Harder C.B."/>
            <person name="Miyauchi S."/>
            <person name="Viragh M."/>
            <person name="Kuo A."/>
            <person name="Thoen E."/>
            <person name="Andreopoulos B."/>
            <person name="Lu D."/>
            <person name="Skrede I."/>
            <person name="Drula E."/>
            <person name="Henrissat B."/>
            <person name="Morin E."/>
            <person name="Kohler A."/>
            <person name="Barry K."/>
            <person name="LaButti K."/>
            <person name="Morin E."/>
            <person name="Salamov A."/>
            <person name="Lipzen A."/>
            <person name="Mereny Z."/>
            <person name="Hegedus B."/>
            <person name="Baldrian P."/>
            <person name="Stursova M."/>
            <person name="Weitz H."/>
            <person name="Taylor A."/>
            <person name="Grigoriev I.V."/>
            <person name="Nagy L.G."/>
            <person name="Martin F."/>
            <person name="Kauserud H."/>
        </authorList>
    </citation>
    <scope>NUCLEOTIDE SEQUENCE</scope>
    <source>
        <strain evidence="2">CBHHK067</strain>
    </source>
</reference>
<organism evidence="2 3">
    <name type="scientific">Mycena rosella</name>
    <name type="common">Pink bonnet</name>
    <name type="synonym">Agaricus rosellus</name>
    <dbReference type="NCBI Taxonomy" id="1033263"/>
    <lineage>
        <taxon>Eukaryota</taxon>
        <taxon>Fungi</taxon>
        <taxon>Dikarya</taxon>
        <taxon>Basidiomycota</taxon>
        <taxon>Agaricomycotina</taxon>
        <taxon>Agaricomycetes</taxon>
        <taxon>Agaricomycetidae</taxon>
        <taxon>Agaricales</taxon>
        <taxon>Marasmiineae</taxon>
        <taxon>Mycenaceae</taxon>
        <taxon>Mycena</taxon>
    </lineage>
</organism>
<accession>A0AAD7CDY5</accession>
<evidence type="ECO:0000256" key="1">
    <source>
        <dbReference type="SAM" id="MobiDB-lite"/>
    </source>
</evidence>
<dbReference type="AlphaFoldDB" id="A0AAD7CDY5"/>
<comment type="caution">
    <text evidence="2">The sequence shown here is derived from an EMBL/GenBank/DDBJ whole genome shotgun (WGS) entry which is preliminary data.</text>
</comment>